<evidence type="ECO:0000256" key="3">
    <source>
        <dbReference type="ARBA" id="ARBA00023242"/>
    </source>
</evidence>
<gene>
    <name evidence="5" type="ORF">OH76DRAFT_1395895</name>
</gene>
<evidence type="ECO:0000256" key="1">
    <source>
        <dbReference type="ARBA" id="ARBA00004123"/>
    </source>
</evidence>
<dbReference type="OrthoDB" id="25571at2759"/>
<keyword evidence="3" id="KW-0539">Nucleus</keyword>
<dbReference type="GO" id="GO:0006289">
    <property type="term" value="P:nucleotide-excision repair"/>
    <property type="evidence" value="ECO:0007669"/>
    <property type="project" value="TreeGrafter"/>
</dbReference>
<sequence length="380" mass="40680">MTSHDDSLADVEIEQLQDLASSSATGIRPVTIRQLLSASRPYSDAKFSIGEIAIDRVSTVAQVMDVQGRPSSITYVLEDGTGSRMSARQWRSDGGETLREGHSGYVQVVGHLDTKTQSGSNNVLIVKSIRALDDPADRLFFHLMQAAFVTLCFERGPPPTSVLVQATPRFASSEAQEPCWPRSVPPTPQRAAGTSTGAGVACTDTDPTTPASPSRSDQKARRRPTSPEPSLAAVRPQSVEPSQHVQSATADVASRAVSPSPPIRPRAPAASGRSPPQTPRRDMTAQGSSGGAGRRQSGIKRDPYAHLTVLQRAILLQILNTQYAEGGSDVFTISRGVAHHNPTAEQIGDELDFLVNEGFIETTIDTGHYAIRTSHYPTSP</sequence>
<evidence type="ECO:0000313" key="6">
    <source>
        <dbReference type="Proteomes" id="UP000256964"/>
    </source>
</evidence>
<dbReference type="GO" id="GO:0006260">
    <property type="term" value="P:DNA replication"/>
    <property type="evidence" value="ECO:0007669"/>
    <property type="project" value="TreeGrafter"/>
</dbReference>
<dbReference type="STRING" id="139420.A0A371DW81"/>
<dbReference type="InterPro" id="IPR040260">
    <property type="entry name" value="RFA2-like"/>
</dbReference>
<evidence type="ECO:0000256" key="2">
    <source>
        <dbReference type="ARBA" id="ARBA00023125"/>
    </source>
</evidence>
<dbReference type="GO" id="GO:0005662">
    <property type="term" value="C:DNA replication factor A complex"/>
    <property type="evidence" value="ECO:0007669"/>
    <property type="project" value="TreeGrafter"/>
</dbReference>
<feature type="region of interest" description="Disordered" evidence="4">
    <location>
        <begin position="172"/>
        <end position="300"/>
    </location>
</feature>
<name>A0A371DW81_9APHY</name>
<dbReference type="EMBL" id="KZ857380">
    <property type="protein sequence ID" value="RDX56761.1"/>
    <property type="molecule type" value="Genomic_DNA"/>
</dbReference>
<dbReference type="Proteomes" id="UP000256964">
    <property type="component" value="Unassembled WGS sequence"/>
</dbReference>
<dbReference type="GO" id="GO:0000781">
    <property type="term" value="C:chromosome, telomeric region"/>
    <property type="evidence" value="ECO:0007669"/>
    <property type="project" value="TreeGrafter"/>
</dbReference>
<feature type="compositionally biased region" description="Low complexity" evidence="4">
    <location>
        <begin position="266"/>
        <end position="275"/>
    </location>
</feature>
<accession>A0A371DW81</accession>
<feature type="compositionally biased region" description="Low complexity" evidence="4">
    <location>
        <begin position="203"/>
        <end position="215"/>
    </location>
</feature>
<comment type="subcellular location">
    <subcellularLocation>
        <location evidence="1">Nucleus</location>
    </subcellularLocation>
</comment>
<protein>
    <recommendedName>
        <fullName evidence="7">Replication protein A C-terminal domain-containing protein</fullName>
    </recommendedName>
</protein>
<evidence type="ECO:0000313" key="5">
    <source>
        <dbReference type="EMBL" id="RDX56761.1"/>
    </source>
</evidence>
<proteinExistence type="predicted"/>
<dbReference type="Gene3D" id="2.40.50.140">
    <property type="entry name" value="Nucleic acid-binding proteins"/>
    <property type="match status" value="1"/>
</dbReference>
<keyword evidence="2" id="KW-0238">DNA-binding</keyword>
<dbReference type="GO" id="GO:0000724">
    <property type="term" value="P:double-strand break repair via homologous recombination"/>
    <property type="evidence" value="ECO:0007669"/>
    <property type="project" value="TreeGrafter"/>
</dbReference>
<dbReference type="SUPFAM" id="SSF50249">
    <property type="entry name" value="Nucleic acid-binding proteins"/>
    <property type="match status" value="1"/>
</dbReference>
<feature type="compositionally biased region" description="Polar residues" evidence="4">
    <location>
        <begin position="239"/>
        <end position="249"/>
    </location>
</feature>
<reference evidence="5 6" key="1">
    <citation type="journal article" date="2018" name="Biotechnol. Biofuels">
        <title>Integrative visual omics of the white-rot fungus Polyporus brumalis exposes the biotechnological potential of its oxidative enzymes for delignifying raw plant biomass.</title>
        <authorList>
            <person name="Miyauchi S."/>
            <person name="Rancon A."/>
            <person name="Drula E."/>
            <person name="Hage H."/>
            <person name="Chaduli D."/>
            <person name="Favel A."/>
            <person name="Grisel S."/>
            <person name="Henrissat B."/>
            <person name="Herpoel-Gimbert I."/>
            <person name="Ruiz-Duenas F.J."/>
            <person name="Chevret D."/>
            <person name="Hainaut M."/>
            <person name="Lin J."/>
            <person name="Wang M."/>
            <person name="Pangilinan J."/>
            <person name="Lipzen A."/>
            <person name="Lesage-Meessen L."/>
            <person name="Navarro D."/>
            <person name="Riley R."/>
            <person name="Grigoriev I.V."/>
            <person name="Zhou S."/>
            <person name="Raouche S."/>
            <person name="Rosso M.N."/>
        </authorList>
    </citation>
    <scope>NUCLEOTIDE SEQUENCE [LARGE SCALE GENOMIC DNA]</scope>
    <source>
        <strain evidence="5 6">BRFM 1820</strain>
    </source>
</reference>
<evidence type="ECO:0000256" key="4">
    <source>
        <dbReference type="SAM" id="MobiDB-lite"/>
    </source>
</evidence>
<dbReference type="GO" id="GO:0003697">
    <property type="term" value="F:single-stranded DNA binding"/>
    <property type="evidence" value="ECO:0007669"/>
    <property type="project" value="TreeGrafter"/>
</dbReference>
<dbReference type="InterPro" id="IPR036388">
    <property type="entry name" value="WH-like_DNA-bd_sf"/>
</dbReference>
<dbReference type="Gene3D" id="1.10.10.10">
    <property type="entry name" value="Winged helix-like DNA-binding domain superfamily/Winged helix DNA-binding domain"/>
    <property type="match status" value="1"/>
</dbReference>
<keyword evidence="6" id="KW-1185">Reference proteome</keyword>
<dbReference type="PANTHER" id="PTHR13989">
    <property type="entry name" value="REPLICATION PROTEIN A-RELATED"/>
    <property type="match status" value="1"/>
</dbReference>
<dbReference type="GO" id="GO:0035861">
    <property type="term" value="C:site of double-strand break"/>
    <property type="evidence" value="ECO:0007669"/>
    <property type="project" value="TreeGrafter"/>
</dbReference>
<evidence type="ECO:0008006" key="7">
    <source>
        <dbReference type="Google" id="ProtNLM"/>
    </source>
</evidence>
<dbReference type="PANTHER" id="PTHR13989:SF16">
    <property type="entry name" value="REPLICATION PROTEIN A2"/>
    <property type="match status" value="1"/>
</dbReference>
<organism evidence="5 6">
    <name type="scientific">Lentinus brumalis</name>
    <dbReference type="NCBI Taxonomy" id="2498619"/>
    <lineage>
        <taxon>Eukaryota</taxon>
        <taxon>Fungi</taxon>
        <taxon>Dikarya</taxon>
        <taxon>Basidiomycota</taxon>
        <taxon>Agaricomycotina</taxon>
        <taxon>Agaricomycetes</taxon>
        <taxon>Polyporales</taxon>
        <taxon>Polyporaceae</taxon>
        <taxon>Lentinus</taxon>
    </lineage>
</organism>
<dbReference type="AlphaFoldDB" id="A0A371DW81"/>
<dbReference type="InterPro" id="IPR012340">
    <property type="entry name" value="NA-bd_OB-fold"/>
</dbReference>